<dbReference type="InterPro" id="IPR016024">
    <property type="entry name" value="ARM-type_fold"/>
</dbReference>
<keyword evidence="1" id="KW-0732">Signal</keyword>
<evidence type="ECO:0000256" key="1">
    <source>
        <dbReference type="SAM" id="SignalP"/>
    </source>
</evidence>
<evidence type="ECO:0008006" key="4">
    <source>
        <dbReference type="Google" id="ProtNLM"/>
    </source>
</evidence>
<evidence type="ECO:0000313" key="3">
    <source>
        <dbReference type="Proteomes" id="UP001202961"/>
    </source>
</evidence>
<feature type="signal peptide" evidence="1">
    <location>
        <begin position="1"/>
        <end position="23"/>
    </location>
</feature>
<dbReference type="SUPFAM" id="SSF48371">
    <property type="entry name" value="ARM repeat"/>
    <property type="match status" value="1"/>
</dbReference>
<gene>
    <name evidence="2" type="ORF">NB063_20010</name>
</gene>
<dbReference type="EMBL" id="JAMQBK010000057">
    <property type="protein sequence ID" value="MCM2372904.1"/>
    <property type="molecule type" value="Genomic_DNA"/>
</dbReference>
<reference evidence="2 3" key="1">
    <citation type="journal article" date="2022" name="Syst. Appl. Microbiol.">
        <title>Rhodopirellula aestuarii sp. nov., a novel member of the genus Rhodopirellula isolated from brackish sediments collected in the Tagus River estuary, Portugal.</title>
        <authorList>
            <person name="Vitorino I.R."/>
            <person name="Klimek D."/>
            <person name="Calusinska M."/>
            <person name="Lobo-da-Cunha A."/>
            <person name="Vasconcelos V."/>
            <person name="Lage O.M."/>
        </authorList>
    </citation>
    <scope>NUCLEOTIDE SEQUENCE [LARGE SCALE GENOMIC DNA]</scope>
    <source>
        <strain evidence="2 3">ICT_H3.1</strain>
    </source>
</reference>
<feature type="chain" id="PRO_5047332330" description="HEAT repeat domain-containing protein" evidence="1">
    <location>
        <begin position="24"/>
        <end position="716"/>
    </location>
</feature>
<proteinExistence type="predicted"/>
<evidence type="ECO:0000313" key="2">
    <source>
        <dbReference type="EMBL" id="MCM2372904.1"/>
    </source>
</evidence>
<comment type="caution">
    <text evidence="2">The sequence shown here is derived from an EMBL/GenBank/DDBJ whole genome shotgun (WGS) entry which is preliminary data.</text>
</comment>
<dbReference type="Proteomes" id="UP001202961">
    <property type="component" value="Unassembled WGS sequence"/>
</dbReference>
<organism evidence="2 3">
    <name type="scientific">Aporhodopirellula aestuarii</name>
    <dbReference type="NCBI Taxonomy" id="2950107"/>
    <lineage>
        <taxon>Bacteria</taxon>
        <taxon>Pseudomonadati</taxon>
        <taxon>Planctomycetota</taxon>
        <taxon>Planctomycetia</taxon>
        <taxon>Pirellulales</taxon>
        <taxon>Pirellulaceae</taxon>
        <taxon>Aporhodopirellula</taxon>
    </lineage>
</organism>
<accession>A0ABT0U7J2</accession>
<protein>
    <recommendedName>
        <fullName evidence="4">HEAT repeat domain-containing protein</fullName>
    </recommendedName>
</protein>
<dbReference type="RefSeq" id="WP_250930537.1">
    <property type="nucleotide sequence ID" value="NZ_JAMQBK010000057.1"/>
</dbReference>
<name>A0ABT0U7J2_9BACT</name>
<sequence>MSAPIVRFTSIALFAIFTLPVWAPTSASAQGLQQTIDELTVDPPDPAVEQTMLRAQRGPTDLGQAISALTRMGEFERVNELLGSLASRRYNDQQKEAVANQITAAERLRIVTHPAMAPEAVVALDELFDLLRQRLTSPDRLAKAIDALTSPNADQSLPAIRTLFEGGEASTAALVQSIVSADDLGKRDVWLRAMIRIDEPSGVAALRRIALYGTDQSRAGALSALVRLAGKNLNGNHRLLIDLATALYRRGDNPNAADAETDRSASIAARAIAAIGDRVPSRERVIRELRDELAEATRIANGSLRDFGRTTTWVMNAQQTGVVPQRISDWTLTFRDASDAAARLIAVGDDDPESVTRQLGAILAYNVAANPDWGTPEQIEQFRANELAPALAASASLSEIEFVLSSLTLASETENEPAMVGWLRMIEPVTDVSPAPWLLGTGIRVSPLVQALDHPNAIVRYEAAAAIARLRPNHPYAGSARVRDRWEQMSLLGDRATAIVLENRPEVVSELETLLNQAGLQPRFVTSVRELEVTASFGGDLRLILTKREPVDASAVELIDVVRRIRVARDVPMVIYTDPPPQVVEAFEEQEDLSGLNEDELQVLADEAAVVPDRFGVIGGIDNIEGIVHRDLLYGDLDADFTLQTPLDLQWVGASRWGDESIRAGLVRDMQRPRSIAGLYELLFESRRRQHLPPLSPIDRSRYRRIAAQALAEMTQ</sequence>
<keyword evidence="3" id="KW-1185">Reference proteome</keyword>